<reference evidence="4" key="1">
    <citation type="submission" date="2020-02" db="EMBL/GenBank/DDBJ databases">
        <authorList>
            <person name="Meier V. D."/>
        </authorList>
    </citation>
    <scope>NUCLEOTIDE SEQUENCE</scope>
    <source>
        <strain evidence="4">AVDCRST_MAG77</strain>
    </source>
</reference>
<dbReference type="PANTHER" id="PTHR43656:SF2">
    <property type="entry name" value="BINDING OXIDOREDUCTASE, PUTATIVE (AFU_ORTHOLOGUE AFUA_2G08260)-RELATED"/>
    <property type="match status" value="1"/>
</dbReference>
<feature type="domain" description="NADH:flavin oxidoreductase/NADH oxidase N-terminal" evidence="3">
    <location>
        <begin position="45"/>
        <end position="276"/>
    </location>
</feature>
<dbReference type="InterPro" id="IPR001155">
    <property type="entry name" value="OxRdtase_FMN_N"/>
</dbReference>
<accession>A0A6J4K767</accession>
<dbReference type="SUPFAM" id="SSF51395">
    <property type="entry name" value="FMN-linked oxidoreductases"/>
    <property type="match status" value="1"/>
</dbReference>
<keyword evidence="2 4" id="KW-0560">Oxidoreductase</keyword>
<evidence type="ECO:0000256" key="2">
    <source>
        <dbReference type="ARBA" id="ARBA00023002"/>
    </source>
</evidence>
<name>A0A6J4K767_9CHLR</name>
<dbReference type="InterPro" id="IPR013785">
    <property type="entry name" value="Aldolase_TIM"/>
</dbReference>
<sequence length="493" mass="54229">MTDTVDRLVKIPTLRTAQRLREHLASLGAELGVDDDVAVGADSPLAQPIAWNGRAIGNRWCTHPMEGWDGTTTGGVTEPMVRRWRRFGESGAKLIWGGEAMAVRPDGRANPNQLIITRENASGIRKLRETLVEAHGAAFGRTDDLVIGFQLTHSGRFCRPNEKTRFEPRVAFRHPLLDSRFRVTSDDQVWADDELGELVAAYVAAAQVATECGADFVDVKHCHGYLLHEFLGAHTRPGRYGGSFENRTRLLREIVEGIRVSGNQIGIGVRLSAFDWVPFRPDPARGRPGKLGPGIPEDFSECLPYRYAFGCNPDNPVEYDLAETYRFVTLLSELGITLLNLSAGSPYYNPHIQRPAAYPPSDGYQPPEDPLVGVARQVNVVRQIKAQAPANMVMVGTGYSYLQEFLPHAAQHAVRSGFVDSVGLGRMVLAYPDLLADAVAGRGVQTKRLCRTFSDCTTAPRNGLVSGCYPLDEYYKASDEAKQLREIKKAAGV</sequence>
<organism evidence="4">
    <name type="scientific">uncultured Chloroflexota bacterium</name>
    <dbReference type="NCBI Taxonomy" id="166587"/>
    <lineage>
        <taxon>Bacteria</taxon>
        <taxon>Bacillati</taxon>
        <taxon>Chloroflexota</taxon>
        <taxon>environmental samples</taxon>
    </lineage>
</organism>
<evidence type="ECO:0000256" key="1">
    <source>
        <dbReference type="ARBA" id="ARBA00022630"/>
    </source>
</evidence>
<protein>
    <submittedName>
        <fullName evidence="4">2,4-dienoyl-CoA reductase [NADPH]</fullName>
        <ecNumber evidence="4">1.3.1.34</ecNumber>
    </submittedName>
</protein>
<dbReference type="InterPro" id="IPR051799">
    <property type="entry name" value="NADH_flavin_oxidoreductase"/>
</dbReference>
<dbReference type="EC" id="1.3.1.34" evidence="4"/>
<dbReference type="Pfam" id="PF00724">
    <property type="entry name" value="Oxidored_FMN"/>
    <property type="match status" value="1"/>
</dbReference>
<evidence type="ECO:0000313" key="4">
    <source>
        <dbReference type="EMBL" id="CAA9296342.1"/>
    </source>
</evidence>
<dbReference type="PANTHER" id="PTHR43656">
    <property type="entry name" value="BINDING OXIDOREDUCTASE, PUTATIVE (AFU_ORTHOLOGUE AFUA_2G08260)-RELATED"/>
    <property type="match status" value="1"/>
</dbReference>
<dbReference type="AlphaFoldDB" id="A0A6J4K767"/>
<proteinExistence type="predicted"/>
<dbReference type="GO" id="GO:0008670">
    <property type="term" value="F:2,4-dienoyl-CoA reductase (NADPH) activity"/>
    <property type="evidence" value="ECO:0007669"/>
    <property type="project" value="UniProtKB-EC"/>
</dbReference>
<gene>
    <name evidence="4" type="ORF">AVDCRST_MAG77-5600</name>
</gene>
<evidence type="ECO:0000259" key="3">
    <source>
        <dbReference type="Pfam" id="PF00724"/>
    </source>
</evidence>
<dbReference type="EMBL" id="CADCTC010000272">
    <property type="protein sequence ID" value="CAA9296342.1"/>
    <property type="molecule type" value="Genomic_DNA"/>
</dbReference>
<dbReference type="GO" id="GO:0010181">
    <property type="term" value="F:FMN binding"/>
    <property type="evidence" value="ECO:0007669"/>
    <property type="project" value="InterPro"/>
</dbReference>
<keyword evidence="1" id="KW-0285">Flavoprotein</keyword>
<dbReference type="Gene3D" id="3.20.20.70">
    <property type="entry name" value="Aldolase class I"/>
    <property type="match status" value="1"/>
</dbReference>